<dbReference type="EMBL" id="MHTM01000048">
    <property type="protein sequence ID" value="OHA60584.1"/>
    <property type="molecule type" value="Genomic_DNA"/>
</dbReference>
<dbReference type="InterPro" id="IPR000305">
    <property type="entry name" value="GIY-YIG_endonuc"/>
</dbReference>
<name>A0A1G2QIV2_9BACT</name>
<dbReference type="SUPFAM" id="SSF82771">
    <property type="entry name" value="GIY-YIG endonuclease"/>
    <property type="match status" value="1"/>
</dbReference>
<evidence type="ECO:0000256" key="1">
    <source>
        <dbReference type="ARBA" id="ARBA00007435"/>
    </source>
</evidence>
<gene>
    <name evidence="3" type="ORF">A2556_00250</name>
</gene>
<reference evidence="3 4" key="1">
    <citation type="journal article" date="2016" name="Nat. Commun.">
        <title>Thousands of microbial genomes shed light on interconnected biogeochemical processes in an aquifer system.</title>
        <authorList>
            <person name="Anantharaman K."/>
            <person name="Brown C.T."/>
            <person name="Hug L.A."/>
            <person name="Sharon I."/>
            <person name="Castelle C.J."/>
            <person name="Probst A.J."/>
            <person name="Thomas B.C."/>
            <person name="Singh A."/>
            <person name="Wilkins M.J."/>
            <person name="Karaoz U."/>
            <person name="Brodie E.L."/>
            <person name="Williams K.H."/>
            <person name="Hubbard S.S."/>
            <person name="Banfield J.F."/>
        </authorList>
    </citation>
    <scope>NUCLEOTIDE SEQUENCE [LARGE SCALE GENOMIC DNA]</scope>
</reference>
<evidence type="ECO:0000259" key="2">
    <source>
        <dbReference type="PROSITE" id="PS50164"/>
    </source>
</evidence>
<dbReference type="PANTHER" id="PTHR34477">
    <property type="entry name" value="UPF0213 PROTEIN YHBQ"/>
    <property type="match status" value="1"/>
</dbReference>
<comment type="similarity">
    <text evidence="1">Belongs to the UPF0213 family.</text>
</comment>
<dbReference type="AlphaFoldDB" id="A0A1G2QIV2"/>
<organism evidence="3 4">
    <name type="scientific">Candidatus Vogelbacteria bacterium RIFOXYD2_FULL_44_9</name>
    <dbReference type="NCBI Taxonomy" id="1802441"/>
    <lineage>
        <taxon>Bacteria</taxon>
        <taxon>Candidatus Vogeliibacteriota</taxon>
    </lineage>
</organism>
<evidence type="ECO:0000313" key="3">
    <source>
        <dbReference type="EMBL" id="OHA60584.1"/>
    </source>
</evidence>
<protein>
    <recommendedName>
        <fullName evidence="2">GIY-YIG domain-containing protein</fullName>
    </recommendedName>
</protein>
<comment type="caution">
    <text evidence="3">The sequence shown here is derived from an EMBL/GenBank/DDBJ whole genome shotgun (WGS) entry which is preliminary data.</text>
</comment>
<dbReference type="PROSITE" id="PS50164">
    <property type="entry name" value="GIY_YIG"/>
    <property type="match status" value="1"/>
</dbReference>
<dbReference type="InterPro" id="IPR035901">
    <property type="entry name" value="GIY-YIG_endonuc_sf"/>
</dbReference>
<dbReference type="Gene3D" id="3.40.1440.10">
    <property type="entry name" value="GIY-YIG endonuclease"/>
    <property type="match status" value="1"/>
</dbReference>
<dbReference type="PANTHER" id="PTHR34477:SF5">
    <property type="entry name" value="BSL5627 PROTEIN"/>
    <property type="match status" value="1"/>
</dbReference>
<evidence type="ECO:0000313" key="4">
    <source>
        <dbReference type="Proteomes" id="UP000177140"/>
    </source>
</evidence>
<dbReference type="InterPro" id="IPR050190">
    <property type="entry name" value="UPF0213_domain"/>
</dbReference>
<proteinExistence type="inferred from homology"/>
<feature type="domain" description="GIY-YIG" evidence="2">
    <location>
        <begin position="1"/>
        <end position="77"/>
    </location>
</feature>
<dbReference type="Proteomes" id="UP000177140">
    <property type="component" value="Unassembled WGS sequence"/>
</dbReference>
<sequence length="88" mass="11084">MFYIYCIESIINKELYFGITRDLKRRIKEHNQKLNFSTKRYAPWKIIYYEACLNKEDAIRREHYLKTSQGRRMFKARLKEYFYENRKI</sequence>
<accession>A0A1G2QIV2</accession>
<dbReference type="Pfam" id="PF01541">
    <property type="entry name" value="GIY-YIG"/>
    <property type="match status" value="1"/>
</dbReference>